<gene>
    <name evidence="1" type="ORF">V8Q02_12075</name>
</gene>
<dbReference type="InterPro" id="IPR029055">
    <property type="entry name" value="Ntn_hydrolases_N"/>
</dbReference>
<dbReference type="Gene3D" id="3.60.20.10">
    <property type="entry name" value="Glutamine Phosphoribosylpyrophosphate, subunit 1, domain 1"/>
    <property type="match status" value="1"/>
</dbReference>
<accession>A0ABU8CIY9</accession>
<dbReference type="SUPFAM" id="SSF56235">
    <property type="entry name" value="N-terminal nucleophile aminohydrolases (Ntn hydrolases)"/>
    <property type="match status" value="1"/>
</dbReference>
<dbReference type="EMBL" id="JBAMYC010000006">
    <property type="protein sequence ID" value="MEI1248759.1"/>
    <property type="molecule type" value="Genomic_DNA"/>
</dbReference>
<protein>
    <submittedName>
        <fullName evidence="1">Uncharacterized protein</fullName>
    </submittedName>
</protein>
<dbReference type="Proteomes" id="UP001531129">
    <property type="component" value="Unassembled WGS sequence"/>
</dbReference>
<proteinExistence type="predicted"/>
<keyword evidence="2" id="KW-1185">Reference proteome</keyword>
<sequence length="181" mass="19787">MTCIVGLIHNGSVQIGGDSAGVVDLSLTVRADRTVFRRHEFIFGFTNSFTMGQMLAHSFNPPKRRPEFDAYAFMATEFVDALRCCLKDGGYAKRHNDTERGGTFLVGYAGRLFKIDEDYHVGEPLDGFDACGCGHQIALGALFASSNSPPQERLEKALNAAGRFSVGVRGPFHFETLDSAE</sequence>
<evidence type="ECO:0000313" key="2">
    <source>
        <dbReference type="Proteomes" id="UP001531129"/>
    </source>
</evidence>
<evidence type="ECO:0000313" key="1">
    <source>
        <dbReference type="EMBL" id="MEI1248759.1"/>
    </source>
</evidence>
<name>A0ABU8CIY9_9HYPH</name>
<organism evidence="1 2">
    <name type="scientific">Rhizobium aouanii</name>
    <dbReference type="NCBI Taxonomy" id="3118145"/>
    <lineage>
        <taxon>Bacteria</taxon>
        <taxon>Pseudomonadati</taxon>
        <taxon>Pseudomonadota</taxon>
        <taxon>Alphaproteobacteria</taxon>
        <taxon>Hyphomicrobiales</taxon>
        <taxon>Rhizobiaceae</taxon>
        <taxon>Rhizobium/Agrobacterium group</taxon>
        <taxon>Rhizobium</taxon>
    </lineage>
</organism>
<comment type="caution">
    <text evidence="1">The sequence shown here is derived from an EMBL/GenBank/DDBJ whole genome shotgun (WGS) entry which is preliminary data.</text>
</comment>
<reference evidence="1 2" key="1">
    <citation type="submission" date="2024-01" db="EMBL/GenBank/DDBJ databases">
        <title>Draft genome sequences of three bacterial strains isolated from Acacia saligna represent a potential new species within the genus Rhizobium.</title>
        <authorList>
            <person name="Tambong J.T."/>
            <person name="Mnasri B."/>
        </authorList>
    </citation>
    <scope>NUCLEOTIDE SEQUENCE [LARGE SCALE GENOMIC DNA]</scope>
    <source>
        <strain evidence="1 2">1AS12I</strain>
    </source>
</reference>
<dbReference type="RefSeq" id="WP_264396734.1">
    <property type="nucleotide sequence ID" value="NZ_JBAMYB010000006.1"/>
</dbReference>